<dbReference type="AlphaFoldDB" id="A0A133Y834"/>
<dbReference type="GO" id="GO:0005886">
    <property type="term" value="C:plasma membrane"/>
    <property type="evidence" value="ECO:0007669"/>
    <property type="project" value="UniProtKB-SubCell"/>
</dbReference>
<evidence type="ECO:0000313" key="8">
    <source>
        <dbReference type="EMBL" id="KXB39275.1"/>
    </source>
</evidence>
<keyword evidence="4 7" id="KW-0812">Transmembrane</keyword>
<sequence>MKEVYMTNFQVSFPKLGIYDLPIQREIVNIFGFSIYWYGVIAAIALATVMFLAFRRSSKFGFSQDDLTDYFMFLIPGSLVGARLYYIAFSFDSFRQNLWSILDIRSGGLAFYGGVISGCLTLYFVSLYKKQNYCCLLGLLAPYLALGQGIARIANFFNQEAFGTNTNLPWGMISNGTREYLAALNMPNLDPTLPVHPTFLYELIGNVLIFALIVFVQNKLLEQQNGIYRAKEAGVSMALYCLLYGALRFFVEGIRTDSLYIGQTNLRVSQLVSLLMVLAGLIYALYYLHARRKEMN</sequence>
<comment type="function">
    <text evidence="7">Catalyzes the transfer of the diacylglyceryl group from phosphatidylglycerol to the sulfhydryl group of the N-terminal cysteine of a prolipoprotein, the first step in the formation of mature lipoproteins.</text>
</comment>
<dbReference type="STRING" id="1497955.HMPREF1872_01307"/>
<feature type="transmembrane region" description="Helical" evidence="7">
    <location>
        <begin position="109"/>
        <end position="128"/>
    </location>
</feature>
<name>A0A133Y834_9FIRM</name>
<evidence type="ECO:0000256" key="4">
    <source>
        <dbReference type="ARBA" id="ARBA00022692"/>
    </source>
</evidence>
<proteinExistence type="inferred from homology"/>
<dbReference type="Pfam" id="PF01790">
    <property type="entry name" value="LGT"/>
    <property type="match status" value="1"/>
</dbReference>
<dbReference type="EMBL" id="LSCV01000042">
    <property type="protein sequence ID" value="KXB39275.1"/>
    <property type="molecule type" value="Genomic_DNA"/>
</dbReference>
<evidence type="ECO:0000256" key="5">
    <source>
        <dbReference type="ARBA" id="ARBA00022989"/>
    </source>
</evidence>
<dbReference type="PANTHER" id="PTHR30589">
    <property type="entry name" value="PROLIPOPROTEIN DIACYLGLYCERYL TRANSFERASE"/>
    <property type="match status" value="1"/>
</dbReference>
<comment type="similarity">
    <text evidence="1 7">Belongs to the Lgt family.</text>
</comment>
<feature type="transmembrane region" description="Helical" evidence="7">
    <location>
        <begin position="35"/>
        <end position="55"/>
    </location>
</feature>
<organism evidence="8 9">
    <name type="scientific">Amygdalobacter nucleatus</name>
    <dbReference type="NCBI Taxonomy" id="3029274"/>
    <lineage>
        <taxon>Bacteria</taxon>
        <taxon>Bacillati</taxon>
        <taxon>Bacillota</taxon>
        <taxon>Clostridia</taxon>
        <taxon>Eubacteriales</taxon>
        <taxon>Oscillospiraceae</taxon>
        <taxon>Amygdalobacter</taxon>
    </lineage>
</organism>
<dbReference type="HAMAP" id="MF_01147">
    <property type="entry name" value="Lgt"/>
    <property type="match status" value="1"/>
</dbReference>
<evidence type="ECO:0000256" key="6">
    <source>
        <dbReference type="ARBA" id="ARBA00023136"/>
    </source>
</evidence>
<dbReference type="PANTHER" id="PTHR30589:SF0">
    <property type="entry name" value="PHOSPHATIDYLGLYCEROL--PROLIPOPROTEIN DIACYLGLYCERYL TRANSFERASE"/>
    <property type="match status" value="1"/>
</dbReference>
<feature type="transmembrane region" description="Helical" evidence="7">
    <location>
        <begin position="233"/>
        <end position="251"/>
    </location>
</feature>
<keyword evidence="3 7" id="KW-0808">Transferase</keyword>
<keyword evidence="2 7" id="KW-1003">Cell membrane</keyword>
<comment type="caution">
    <text evidence="8">The sequence shown here is derived from an EMBL/GenBank/DDBJ whole genome shotgun (WGS) entry which is preliminary data.</text>
</comment>
<comment type="subcellular location">
    <subcellularLocation>
        <location evidence="7">Cell membrane</location>
        <topology evidence="7">Multi-pass membrane protein</topology>
    </subcellularLocation>
</comment>
<dbReference type="UniPathway" id="UPA00664"/>
<evidence type="ECO:0000256" key="3">
    <source>
        <dbReference type="ARBA" id="ARBA00022679"/>
    </source>
</evidence>
<feature type="binding site" evidence="7">
    <location>
        <position position="152"/>
    </location>
    <ligand>
        <name>a 1,2-diacyl-sn-glycero-3-phospho-(1'-sn-glycerol)</name>
        <dbReference type="ChEBI" id="CHEBI:64716"/>
    </ligand>
</feature>
<protein>
    <recommendedName>
        <fullName evidence="7">Phosphatidylglycerol--prolipoprotein diacylglyceryl transferase</fullName>
        <ecNumber evidence="7">2.5.1.145</ecNumber>
    </recommendedName>
</protein>
<dbReference type="NCBIfam" id="TIGR00544">
    <property type="entry name" value="lgt"/>
    <property type="match status" value="1"/>
</dbReference>
<feature type="transmembrane region" description="Helical" evidence="7">
    <location>
        <begin position="67"/>
        <end position="89"/>
    </location>
</feature>
<reference evidence="9" key="1">
    <citation type="submission" date="2016-01" db="EMBL/GenBank/DDBJ databases">
        <authorList>
            <person name="Mitreva M."/>
            <person name="Pepin K.H."/>
            <person name="Mihindukulasuriya K.A."/>
            <person name="Fulton R."/>
            <person name="Fronick C."/>
            <person name="O'Laughlin M."/>
            <person name="Miner T."/>
            <person name="Herter B."/>
            <person name="Rosa B.A."/>
            <person name="Cordes M."/>
            <person name="Tomlinson C."/>
            <person name="Wollam A."/>
            <person name="Palsikar V.B."/>
            <person name="Mardis E.R."/>
            <person name="Wilson R.K."/>
        </authorList>
    </citation>
    <scope>NUCLEOTIDE SEQUENCE [LARGE SCALE GENOMIC DNA]</scope>
    <source>
        <strain evidence="9">KA00274</strain>
    </source>
</reference>
<comment type="pathway">
    <text evidence="7">Protein modification; lipoprotein biosynthesis (diacylglyceryl transfer).</text>
</comment>
<feature type="transmembrane region" description="Helical" evidence="7">
    <location>
        <begin position="271"/>
        <end position="288"/>
    </location>
</feature>
<feature type="transmembrane region" description="Helical" evidence="7">
    <location>
        <begin position="199"/>
        <end position="221"/>
    </location>
</feature>
<evidence type="ECO:0000256" key="1">
    <source>
        <dbReference type="ARBA" id="ARBA00007150"/>
    </source>
</evidence>
<dbReference type="PATRIC" id="fig|1497955.3.peg.1274"/>
<dbReference type="GO" id="GO:0042158">
    <property type="term" value="P:lipoprotein biosynthetic process"/>
    <property type="evidence" value="ECO:0007669"/>
    <property type="project" value="UniProtKB-UniRule"/>
</dbReference>
<evidence type="ECO:0000313" key="9">
    <source>
        <dbReference type="Proteomes" id="UP000070080"/>
    </source>
</evidence>
<accession>A0A133Y834</accession>
<keyword evidence="9" id="KW-1185">Reference proteome</keyword>
<feature type="transmembrane region" description="Helical" evidence="7">
    <location>
        <begin position="135"/>
        <end position="154"/>
    </location>
</feature>
<dbReference type="GO" id="GO:0008961">
    <property type="term" value="F:phosphatidylglycerol-prolipoprotein diacylglyceryl transferase activity"/>
    <property type="evidence" value="ECO:0007669"/>
    <property type="project" value="UniProtKB-UniRule"/>
</dbReference>
<evidence type="ECO:0000256" key="7">
    <source>
        <dbReference type="HAMAP-Rule" id="MF_01147"/>
    </source>
</evidence>
<keyword evidence="6 7" id="KW-0472">Membrane</keyword>
<evidence type="ECO:0000256" key="2">
    <source>
        <dbReference type="ARBA" id="ARBA00022475"/>
    </source>
</evidence>
<comment type="catalytic activity">
    <reaction evidence="7">
        <text>L-cysteinyl-[prolipoprotein] + a 1,2-diacyl-sn-glycero-3-phospho-(1'-sn-glycerol) = an S-1,2-diacyl-sn-glyceryl-L-cysteinyl-[prolipoprotein] + sn-glycerol 1-phosphate + H(+)</text>
        <dbReference type="Rhea" id="RHEA:56712"/>
        <dbReference type="Rhea" id="RHEA-COMP:14679"/>
        <dbReference type="Rhea" id="RHEA-COMP:14680"/>
        <dbReference type="ChEBI" id="CHEBI:15378"/>
        <dbReference type="ChEBI" id="CHEBI:29950"/>
        <dbReference type="ChEBI" id="CHEBI:57685"/>
        <dbReference type="ChEBI" id="CHEBI:64716"/>
        <dbReference type="ChEBI" id="CHEBI:140658"/>
        <dbReference type="EC" id="2.5.1.145"/>
    </reaction>
</comment>
<keyword evidence="8" id="KW-0449">Lipoprotein</keyword>
<keyword evidence="5 7" id="KW-1133">Transmembrane helix</keyword>
<dbReference type="Proteomes" id="UP000070080">
    <property type="component" value="Unassembled WGS sequence"/>
</dbReference>
<dbReference type="EC" id="2.5.1.145" evidence="7"/>
<gene>
    <name evidence="7" type="primary">lgt</name>
    <name evidence="8" type="ORF">HMPREF1872_01307</name>
</gene>
<dbReference type="InterPro" id="IPR001640">
    <property type="entry name" value="Lgt"/>
</dbReference>